<dbReference type="EMBL" id="SWJZ01000008">
    <property type="protein sequence ID" value="TKD26107.1"/>
    <property type="molecule type" value="Genomic_DNA"/>
</dbReference>
<dbReference type="InterPro" id="IPR003754">
    <property type="entry name" value="4pyrrol_synth_uPrphyn_synth"/>
</dbReference>
<dbReference type="CDD" id="cd06578">
    <property type="entry name" value="HemD"/>
    <property type="match status" value="1"/>
</dbReference>
<proteinExistence type="predicted"/>
<name>A0A4U1K4G9_RHOCA</name>
<comment type="caution">
    <text evidence="3">The sequence shown here is derived from an EMBL/GenBank/DDBJ whole genome shotgun (WGS) entry which is preliminary data.</text>
</comment>
<gene>
    <name evidence="3" type="ORF">FBT96_01860</name>
</gene>
<dbReference type="InterPro" id="IPR036108">
    <property type="entry name" value="4pyrrol_syn_uPrphyn_synt_sf"/>
</dbReference>
<evidence type="ECO:0000256" key="1">
    <source>
        <dbReference type="SAM" id="MobiDB-lite"/>
    </source>
</evidence>
<dbReference type="Proteomes" id="UP000310597">
    <property type="component" value="Unassembled WGS sequence"/>
</dbReference>
<dbReference type="SUPFAM" id="SSF69618">
    <property type="entry name" value="HemD-like"/>
    <property type="match status" value="1"/>
</dbReference>
<dbReference type="AlphaFoldDB" id="A0A4U1K4G9"/>
<evidence type="ECO:0000313" key="4">
    <source>
        <dbReference type="Proteomes" id="UP000310597"/>
    </source>
</evidence>
<protein>
    <submittedName>
        <fullName evidence="3">Uroporphyrinogen-III synthase</fullName>
    </submittedName>
</protein>
<feature type="region of interest" description="Disordered" evidence="1">
    <location>
        <begin position="9"/>
        <end position="35"/>
    </location>
</feature>
<evidence type="ECO:0000313" key="3">
    <source>
        <dbReference type="EMBL" id="TKD26107.1"/>
    </source>
</evidence>
<accession>A0A4U1K4G9</accession>
<reference evidence="3 4" key="1">
    <citation type="submission" date="2019-04" db="EMBL/GenBank/DDBJ databases">
        <title>Draft Whole-Genome sequence of the purple photosynthetic bacterium Rhodobacter capsulatus SP108 with an indigenous class A beta-lactamase.</title>
        <authorList>
            <person name="Robertson S."/>
            <person name="Meyer T.E."/>
            <person name="Kyndt J.A."/>
        </authorList>
    </citation>
    <scope>NUCLEOTIDE SEQUENCE [LARGE SCALE GENOMIC DNA]</scope>
    <source>
        <strain evidence="3 4">SP108</strain>
    </source>
</reference>
<dbReference type="OrthoDB" id="7204250at2"/>
<organism evidence="3 4">
    <name type="scientific">Rhodobacter capsulatus</name>
    <name type="common">Rhodopseudomonas capsulata</name>
    <dbReference type="NCBI Taxonomy" id="1061"/>
    <lineage>
        <taxon>Bacteria</taxon>
        <taxon>Pseudomonadati</taxon>
        <taxon>Pseudomonadota</taxon>
        <taxon>Alphaproteobacteria</taxon>
        <taxon>Rhodobacterales</taxon>
        <taxon>Rhodobacter group</taxon>
        <taxon>Rhodobacter</taxon>
    </lineage>
</organism>
<dbReference type="GO" id="GO:0033014">
    <property type="term" value="P:tetrapyrrole biosynthetic process"/>
    <property type="evidence" value="ECO:0007669"/>
    <property type="project" value="InterPro"/>
</dbReference>
<evidence type="ECO:0000259" key="2">
    <source>
        <dbReference type="Pfam" id="PF02602"/>
    </source>
</evidence>
<dbReference type="Gene3D" id="3.40.50.10090">
    <property type="match status" value="2"/>
</dbReference>
<dbReference type="GO" id="GO:0004852">
    <property type="term" value="F:uroporphyrinogen-III synthase activity"/>
    <property type="evidence" value="ECO:0007669"/>
    <property type="project" value="InterPro"/>
</dbReference>
<feature type="domain" description="Tetrapyrrole biosynthesis uroporphyrinogen III synthase" evidence="2">
    <location>
        <begin position="57"/>
        <end position="249"/>
    </location>
</feature>
<sequence length="256" mass="26377">MPMSLRGVFPAGNTGSGIAQPEAPMSPVSRPPLLLTRPRAGSERFAAQFRARMGEDWPVLIAPLLETEPTGAALPAANALIFTSEQAVKPLAESALAGLPAFCVGARTAAMVRQAGFPVLAVAPDAEHLCDVILTAADPGPILHARGSESAFPLAERLCAAGRRVAEAIVYAQLPRPPGPEMLALFAQPGPVLVPVFSPNSGKLLTLAAQGARAELRLVAISEKAARACTGLPATKLQIAARPDAEALLDALVALA</sequence>
<dbReference type="Pfam" id="PF02602">
    <property type="entry name" value="HEM4"/>
    <property type="match status" value="1"/>
</dbReference>